<keyword evidence="2" id="KW-1185">Reference proteome</keyword>
<name>A0A1S1QJV5_9ACTN</name>
<reference evidence="2" key="1">
    <citation type="submission" date="2016-07" db="EMBL/GenBank/DDBJ databases">
        <title>Frankia sp. NRRL B-16219 Genome sequencing.</title>
        <authorList>
            <person name="Ghodhbane-Gtari F."/>
            <person name="Swanson E."/>
            <person name="Gueddou A."/>
            <person name="Louati M."/>
            <person name="Nouioui I."/>
            <person name="Hezbri K."/>
            <person name="Abebe-Akele F."/>
            <person name="Simpson S."/>
            <person name="Morris K."/>
            <person name="Thomas K."/>
            <person name="Gtari M."/>
            <person name="Tisa L.S."/>
        </authorList>
    </citation>
    <scope>NUCLEOTIDE SEQUENCE [LARGE SCALE GENOMIC DNA]</scope>
    <source>
        <strain evidence="2">NRRL B-16219</strain>
    </source>
</reference>
<accession>A0A1S1QJV5</accession>
<dbReference type="EMBL" id="MAXA01000129">
    <property type="protein sequence ID" value="OHV35048.1"/>
    <property type="molecule type" value="Genomic_DNA"/>
</dbReference>
<sequence>MPPYKILSLPLSPPGAVARRGSLALLITKAPSYARRPDGAQEATLVCLTGLTRSGEIRTYRPAAREQGYDSRVERDWREIDAFVDASSLDPERAIEVARAHTWPGHPDSPRHWESFAEAKEALRVARRPTNEEQS</sequence>
<dbReference type="OrthoDB" id="3216456at2"/>
<proteinExistence type="predicted"/>
<dbReference type="AlphaFoldDB" id="A0A1S1QJV5"/>
<dbReference type="Proteomes" id="UP000179769">
    <property type="component" value="Unassembled WGS sequence"/>
</dbReference>
<organism evidence="1 2">
    <name type="scientific">Parafrankia soli</name>
    <dbReference type="NCBI Taxonomy" id="2599596"/>
    <lineage>
        <taxon>Bacteria</taxon>
        <taxon>Bacillati</taxon>
        <taxon>Actinomycetota</taxon>
        <taxon>Actinomycetes</taxon>
        <taxon>Frankiales</taxon>
        <taxon>Frankiaceae</taxon>
        <taxon>Parafrankia</taxon>
    </lineage>
</organism>
<evidence type="ECO:0000313" key="1">
    <source>
        <dbReference type="EMBL" id="OHV35048.1"/>
    </source>
</evidence>
<evidence type="ECO:0000313" key="2">
    <source>
        <dbReference type="Proteomes" id="UP000179769"/>
    </source>
</evidence>
<dbReference type="RefSeq" id="WP_071062220.1">
    <property type="nucleotide sequence ID" value="NZ_MAXA01000129.1"/>
</dbReference>
<gene>
    <name evidence="1" type="ORF">BBK14_33475</name>
</gene>
<comment type="caution">
    <text evidence="1">The sequence shown here is derived from an EMBL/GenBank/DDBJ whole genome shotgun (WGS) entry which is preliminary data.</text>
</comment>
<protein>
    <submittedName>
        <fullName evidence="1">Uncharacterized protein</fullName>
    </submittedName>
</protein>